<feature type="transmembrane region" description="Helical" evidence="9">
    <location>
        <begin position="479"/>
        <end position="500"/>
    </location>
</feature>
<keyword evidence="6 9" id="KW-1133">Transmembrane helix</keyword>
<accession>A0AAX1Q626</accession>
<evidence type="ECO:0000256" key="5">
    <source>
        <dbReference type="ARBA" id="ARBA00022692"/>
    </source>
</evidence>
<evidence type="ECO:0000256" key="9">
    <source>
        <dbReference type="SAM" id="Phobius"/>
    </source>
</evidence>
<organism evidence="12 13">
    <name type="scientific">Priestia endophytica</name>
    <dbReference type="NCBI Taxonomy" id="135735"/>
    <lineage>
        <taxon>Bacteria</taxon>
        <taxon>Bacillati</taxon>
        <taxon>Bacillota</taxon>
        <taxon>Bacilli</taxon>
        <taxon>Bacillales</taxon>
        <taxon>Bacillaceae</taxon>
        <taxon>Priestia</taxon>
    </lineage>
</organism>
<feature type="region of interest" description="Disordered" evidence="8">
    <location>
        <begin position="677"/>
        <end position="717"/>
    </location>
</feature>
<gene>
    <name evidence="12" type="ORF">A3864_20055</name>
</gene>
<evidence type="ECO:0000256" key="1">
    <source>
        <dbReference type="ARBA" id="ARBA00004651"/>
    </source>
</evidence>
<feature type="transmembrane region" description="Helical" evidence="9">
    <location>
        <begin position="87"/>
        <end position="108"/>
    </location>
</feature>
<keyword evidence="5 9" id="KW-0812">Transmembrane</keyword>
<evidence type="ECO:0000259" key="11">
    <source>
        <dbReference type="Pfam" id="PF24878"/>
    </source>
</evidence>
<feature type="transmembrane region" description="Helical" evidence="9">
    <location>
        <begin position="506"/>
        <end position="525"/>
    </location>
</feature>
<keyword evidence="4" id="KW-0808">Transferase</keyword>
<keyword evidence="2" id="KW-1003">Cell membrane</keyword>
<dbReference type="GO" id="GO:0005886">
    <property type="term" value="C:plasma membrane"/>
    <property type="evidence" value="ECO:0007669"/>
    <property type="project" value="UniProtKB-SubCell"/>
</dbReference>
<comment type="subcellular location">
    <subcellularLocation>
        <location evidence="1">Cell membrane</location>
        <topology evidence="1">Multi-pass membrane protein</topology>
    </subcellularLocation>
</comment>
<feature type="domain" description="Putative mannosyltransferase YkcA/B-like C-terminal" evidence="11">
    <location>
        <begin position="594"/>
        <end position="677"/>
    </location>
</feature>
<evidence type="ECO:0000313" key="12">
    <source>
        <dbReference type="EMBL" id="RAS73429.1"/>
    </source>
</evidence>
<protein>
    <submittedName>
        <fullName evidence="12">Mannosyltransferase</fullName>
    </submittedName>
</protein>
<feature type="domain" description="Glycosyltransferase RgtA/B/C/D-like" evidence="10">
    <location>
        <begin position="66"/>
        <end position="224"/>
    </location>
</feature>
<dbReference type="InterPro" id="IPR050297">
    <property type="entry name" value="LipidA_mod_glycosyltrf_83"/>
</dbReference>
<feature type="transmembrane region" description="Helical" evidence="9">
    <location>
        <begin position="162"/>
        <end position="178"/>
    </location>
</feature>
<dbReference type="PANTHER" id="PTHR33908:SF3">
    <property type="entry name" value="UNDECAPRENYL PHOSPHATE-ALPHA-4-AMINO-4-DEOXY-L-ARABINOSE ARABINOSYL TRANSFERASE"/>
    <property type="match status" value="1"/>
</dbReference>
<evidence type="ECO:0000313" key="13">
    <source>
        <dbReference type="Proteomes" id="UP000250174"/>
    </source>
</evidence>
<sequence>MKKFMYKRMDLILLGIILLSAFLNIYNIWKNDYANAYYTAAVKSMLENFHNFFYASFDPAGFVTVDKPPLTFWIQTLSAAIFGLHGWSVMLPQALAGVGSVVLLYFLLKPTFGITGARIASLTMAITPIVPAISRSNNIDSMLVFTLLIGVWMLFKGVRKNKAIWVIGAFAMIGLGFNMKMMQAFMVAPAFYLFYITAAKVKWKEKIGILASATAVMMALSLSWAVVVDSVSAGDRPYMGSSQTNSVLELAFGYNGVARLTGQGQSTPGGGGADKGNGNEMQAPPNGMEQGEAPEGMPSGAPPNGQGGPNQANGANATNSDDSASNDSSNTDSSSTQDNTNSETQTSEDNGQRDFLSKGDQGGPGGQNGGGMFNTGTPGFFRLFQIGLADQISWVLPFALFGCVGLLSGIRLRKQWSDEEKESLFWLAWLGPVGVFFSIAGFFHQYYLIMLAPPIAAFVGAGWVKLFKLYQTEKGFKSMLLPIAILATTAFEVFTLKSYIDQIGMVWSIGVGGAGTLLSLALFFFKQKEKRATYFVSLAALLALLALLVIPAFWASTPIIYGDGNSVMPAAGPTTMGNGNMKMGEGQNSINENLVSYLKKNSDGETYLFATSNASSAAPYIIEGETVMAMGGFSGSDPILTTEKLEEMVKNNEVKYFLIGGGGPGGSSDLQTWIKEHGEEVPQEEWNGTSNNDSDSDSNSGMPGRGGQSETLYKVEL</sequence>
<feature type="region of interest" description="Disordered" evidence="8">
    <location>
        <begin position="261"/>
        <end position="372"/>
    </location>
</feature>
<dbReference type="GO" id="GO:0010041">
    <property type="term" value="P:response to iron(III) ion"/>
    <property type="evidence" value="ECO:0007669"/>
    <property type="project" value="TreeGrafter"/>
</dbReference>
<evidence type="ECO:0000256" key="6">
    <source>
        <dbReference type="ARBA" id="ARBA00022989"/>
    </source>
</evidence>
<feature type="compositionally biased region" description="Low complexity" evidence="8">
    <location>
        <begin position="690"/>
        <end position="700"/>
    </location>
</feature>
<feature type="transmembrane region" description="Helical" evidence="9">
    <location>
        <begin position="392"/>
        <end position="412"/>
    </location>
</feature>
<dbReference type="Proteomes" id="UP000250174">
    <property type="component" value="Unassembled WGS sequence"/>
</dbReference>
<dbReference type="AlphaFoldDB" id="A0AAX1Q626"/>
<dbReference type="InterPro" id="IPR056785">
    <property type="entry name" value="YkcA/B-like_C"/>
</dbReference>
<evidence type="ECO:0000256" key="3">
    <source>
        <dbReference type="ARBA" id="ARBA00022676"/>
    </source>
</evidence>
<dbReference type="GO" id="GO:0009103">
    <property type="term" value="P:lipopolysaccharide biosynthetic process"/>
    <property type="evidence" value="ECO:0007669"/>
    <property type="project" value="UniProtKB-ARBA"/>
</dbReference>
<feature type="transmembrane region" description="Helical" evidence="9">
    <location>
        <begin position="208"/>
        <end position="227"/>
    </location>
</feature>
<dbReference type="RefSeq" id="WP_113765961.1">
    <property type="nucleotide sequence ID" value="NZ_LVYK01000055.1"/>
</dbReference>
<name>A0AAX1Q626_9BACI</name>
<feature type="transmembrane region" description="Helical" evidence="9">
    <location>
        <begin position="449"/>
        <end position="467"/>
    </location>
</feature>
<reference evidence="12 13" key="1">
    <citation type="submission" date="2016-03" db="EMBL/GenBank/DDBJ databases">
        <title>Comparison of Bacillus endophyticus and B. anthracis characteristics using whole genome sequence analysis and microbiological techniques.</title>
        <authorList>
            <person name="Lekota K.E."/>
            <person name="Mafofo J."/>
            <person name="Rees J."/>
            <person name="Muchadeyi F.C."/>
            <person name="Madoroba E."/>
            <person name="Van Heerden H."/>
        </authorList>
    </citation>
    <scope>NUCLEOTIDE SEQUENCE [LARGE SCALE GENOMIC DNA]</scope>
    <source>
        <strain evidence="12 13">3631_10C</strain>
    </source>
</reference>
<feature type="compositionally biased region" description="Gly residues" evidence="8">
    <location>
        <begin position="360"/>
        <end position="372"/>
    </location>
</feature>
<evidence type="ECO:0000256" key="8">
    <source>
        <dbReference type="SAM" id="MobiDB-lite"/>
    </source>
</evidence>
<evidence type="ECO:0000256" key="2">
    <source>
        <dbReference type="ARBA" id="ARBA00022475"/>
    </source>
</evidence>
<evidence type="ECO:0000259" key="10">
    <source>
        <dbReference type="Pfam" id="PF13231"/>
    </source>
</evidence>
<evidence type="ECO:0000256" key="7">
    <source>
        <dbReference type="ARBA" id="ARBA00023136"/>
    </source>
</evidence>
<dbReference type="InterPro" id="IPR038731">
    <property type="entry name" value="RgtA/B/C-like"/>
</dbReference>
<keyword evidence="7 9" id="KW-0472">Membrane</keyword>
<feature type="compositionally biased region" description="Low complexity" evidence="8">
    <location>
        <begin position="309"/>
        <end position="347"/>
    </location>
</feature>
<dbReference type="Pfam" id="PF13231">
    <property type="entry name" value="PMT_2"/>
    <property type="match status" value="1"/>
</dbReference>
<comment type="caution">
    <text evidence="12">The sequence shown here is derived from an EMBL/GenBank/DDBJ whole genome shotgun (WGS) entry which is preliminary data.</text>
</comment>
<proteinExistence type="predicted"/>
<dbReference type="GO" id="GO:0016763">
    <property type="term" value="F:pentosyltransferase activity"/>
    <property type="evidence" value="ECO:0007669"/>
    <property type="project" value="TreeGrafter"/>
</dbReference>
<feature type="transmembrane region" description="Helical" evidence="9">
    <location>
        <begin position="424"/>
        <end position="443"/>
    </location>
</feature>
<feature type="transmembrane region" description="Helical" evidence="9">
    <location>
        <begin position="139"/>
        <end position="155"/>
    </location>
</feature>
<dbReference type="Pfam" id="PF24878">
    <property type="entry name" value="YkcB_C"/>
    <property type="match status" value="1"/>
</dbReference>
<dbReference type="EMBL" id="LVYK01000055">
    <property type="protein sequence ID" value="RAS73429.1"/>
    <property type="molecule type" value="Genomic_DNA"/>
</dbReference>
<feature type="transmembrane region" description="Helical" evidence="9">
    <location>
        <begin position="12"/>
        <end position="29"/>
    </location>
</feature>
<evidence type="ECO:0000256" key="4">
    <source>
        <dbReference type="ARBA" id="ARBA00022679"/>
    </source>
</evidence>
<keyword evidence="3 12" id="KW-0328">Glycosyltransferase</keyword>
<dbReference type="PANTHER" id="PTHR33908">
    <property type="entry name" value="MANNOSYLTRANSFERASE YKCB-RELATED"/>
    <property type="match status" value="1"/>
</dbReference>
<feature type="transmembrane region" description="Helical" evidence="9">
    <location>
        <begin position="532"/>
        <end position="554"/>
    </location>
</feature>